<name>A0AAU7JJK9_9HYPH</name>
<proteinExistence type="inferred from homology"/>
<dbReference type="CDD" id="cd22268">
    <property type="entry name" value="DPBB_RlpA-like"/>
    <property type="match status" value="1"/>
</dbReference>
<dbReference type="HAMAP" id="MF_02071">
    <property type="entry name" value="RlpA"/>
    <property type="match status" value="1"/>
</dbReference>
<dbReference type="SUPFAM" id="SSF50685">
    <property type="entry name" value="Barwin-like endoglucanases"/>
    <property type="match status" value="1"/>
</dbReference>
<dbReference type="EC" id="4.2.2.-" evidence="1"/>
<keyword evidence="1" id="KW-0732">Signal</keyword>
<dbReference type="InterPro" id="IPR036908">
    <property type="entry name" value="RlpA-like_sf"/>
</dbReference>
<protein>
    <recommendedName>
        <fullName evidence="1">Endolytic peptidoglycan transglycosylase RlpA</fullName>
        <ecNumber evidence="1">4.2.2.-</ecNumber>
    </recommendedName>
</protein>
<feature type="chain" id="PRO_5043063600" description="Endolytic peptidoglycan transglycosylase RlpA" evidence="1">
    <location>
        <begin position="32"/>
        <end position="270"/>
    </location>
</feature>
<dbReference type="RefSeq" id="WP_406857234.1">
    <property type="nucleotide sequence ID" value="NZ_CP157484.1"/>
</dbReference>
<sequence precursor="true">MISSSSAALIFNLWRSALVLALTAAIAPLRAAAQEDMEIGGFDRFDMVRTVAPQFTRPDVQARLPASSLSSDDISPMSGAIATEPRAIPFDAPRRGLAASLKGLFIAPAEAATAQAKPKEAGDSIGSEIPIDNGPTTTGTLTLPLQPNLRAAGDSPFATTPKTTDAAVLSPAPQGRPFAHGRATWYQHPGRTASGEVYNPDGLTGAHPSLAFGSKIRVVNQDNGRSVVVRINDRTNERARAKSGFTIDLSRGAARALNINGVAHVALFRL</sequence>
<evidence type="ECO:0000313" key="4">
    <source>
        <dbReference type="EMBL" id="XBO40377.1"/>
    </source>
</evidence>
<evidence type="ECO:0000259" key="3">
    <source>
        <dbReference type="Pfam" id="PF03330"/>
    </source>
</evidence>
<gene>
    <name evidence="1" type="primary">rlpA</name>
    <name evidence="4" type="ORF">ABEG18_06265</name>
</gene>
<dbReference type="EMBL" id="CP157484">
    <property type="protein sequence ID" value="XBO40377.1"/>
    <property type="molecule type" value="Genomic_DNA"/>
</dbReference>
<feature type="region of interest" description="Disordered" evidence="2">
    <location>
        <begin position="115"/>
        <end position="139"/>
    </location>
</feature>
<dbReference type="PANTHER" id="PTHR34183">
    <property type="entry name" value="ENDOLYTIC PEPTIDOGLYCAN TRANSGLYCOSYLASE RLPA"/>
    <property type="match status" value="1"/>
</dbReference>
<keyword evidence="1" id="KW-0961">Cell wall biogenesis/degradation</keyword>
<dbReference type="GO" id="GO:0008932">
    <property type="term" value="F:lytic endotransglycosylase activity"/>
    <property type="evidence" value="ECO:0007669"/>
    <property type="project" value="UniProtKB-UniRule"/>
</dbReference>
<dbReference type="GO" id="GO:0000270">
    <property type="term" value="P:peptidoglycan metabolic process"/>
    <property type="evidence" value="ECO:0007669"/>
    <property type="project" value="UniProtKB-UniRule"/>
</dbReference>
<comment type="similarity">
    <text evidence="1">Belongs to the RlpA family.</text>
</comment>
<accession>A0AAU7JJK9</accession>
<dbReference type="AlphaFoldDB" id="A0AAU7JJK9"/>
<dbReference type="InterPro" id="IPR034718">
    <property type="entry name" value="RlpA"/>
</dbReference>
<keyword evidence="1" id="KW-0456">Lyase</keyword>
<comment type="function">
    <text evidence="1">Lytic transglycosylase with a strong preference for naked glycan strands that lack stem peptides.</text>
</comment>
<feature type="domain" description="RlpA-like protein double-psi beta-barrel" evidence="3">
    <location>
        <begin position="179"/>
        <end position="265"/>
    </location>
</feature>
<reference evidence="4" key="1">
    <citation type="submission" date="2024-05" db="EMBL/GenBank/DDBJ databases">
        <authorList>
            <person name="Kim S."/>
            <person name="Heo J."/>
            <person name="Choi H."/>
            <person name="Choi Y."/>
            <person name="Kwon S.-W."/>
            <person name="Kim Y."/>
        </authorList>
    </citation>
    <scope>NUCLEOTIDE SEQUENCE</scope>
    <source>
        <strain evidence="4">KACC 23698</strain>
    </source>
</reference>
<evidence type="ECO:0000256" key="1">
    <source>
        <dbReference type="HAMAP-Rule" id="MF_02071"/>
    </source>
</evidence>
<evidence type="ECO:0000256" key="2">
    <source>
        <dbReference type="SAM" id="MobiDB-lite"/>
    </source>
</evidence>
<dbReference type="InterPro" id="IPR009009">
    <property type="entry name" value="RlpA-like_DPBB"/>
</dbReference>
<dbReference type="PANTHER" id="PTHR34183:SF8">
    <property type="entry name" value="ENDOLYTIC PEPTIDOGLYCAN TRANSGLYCOSYLASE RLPA-RELATED"/>
    <property type="match status" value="1"/>
</dbReference>
<dbReference type="Pfam" id="PF03330">
    <property type="entry name" value="DPBB_1"/>
    <property type="match status" value="1"/>
</dbReference>
<dbReference type="GO" id="GO:0071555">
    <property type="term" value="P:cell wall organization"/>
    <property type="evidence" value="ECO:0007669"/>
    <property type="project" value="UniProtKB-KW"/>
</dbReference>
<dbReference type="Gene3D" id="2.40.40.10">
    <property type="entry name" value="RlpA-like domain"/>
    <property type="match status" value="1"/>
</dbReference>
<feature type="signal peptide" evidence="1">
    <location>
        <begin position="1"/>
        <end position="31"/>
    </location>
</feature>
<organism evidence="4">
    <name type="scientific">Alsobacter sp. KACC 23698</name>
    <dbReference type="NCBI Taxonomy" id="3149229"/>
    <lineage>
        <taxon>Bacteria</taxon>
        <taxon>Pseudomonadati</taxon>
        <taxon>Pseudomonadota</taxon>
        <taxon>Alphaproteobacteria</taxon>
        <taxon>Hyphomicrobiales</taxon>
        <taxon>Alsobacteraceae</taxon>
        <taxon>Alsobacter</taxon>
    </lineage>
</organism>